<proteinExistence type="predicted"/>
<comment type="caution">
    <text evidence="1">The sequence shown here is derived from an EMBL/GenBank/DDBJ whole genome shotgun (WGS) entry which is preliminary data.</text>
</comment>
<evidence type="ECO:0000313" key="2">
    <source>
        <dbReference type="Proteomes" id="UP000003434"/>
    </source>
</evidence>
<protein>
    <recommendedName>
        <fullName evidence="3">Lj965 prophage protein</fullName>
    </recommendedName>
</protein>
<dbReference type="Pfam" id="PF22398">
    <property type="entry name" value="DUF6978"/>
    <property type="match status" value="1"/>
</dbReference>
<sequence>MHITSRADDTGRRCINILTQEEAEILLKALKESLVNFISIPDNGTNLDFKVKSNQPLEMFTINLYKGNIGKKYNIEARISKNNVRLLALHINATNKHYNPPELGGDLITGSHWHIYREGFNLAFAYPAKDIADKDFCENTLAFFREFNIIEVPKLSSQIDLLG</sequence>
<dbReference type="eggNOG" id="ENOG5033MVK">
    <property type="taxonomic scope" value="Bacteria"/>
</dbReference>
<gene>
    <name evidence="1" type="ORF">HMPREF0381_0032</name>
</gene>
<accession>E6LJ97</accession>
<evidence type="ECO:0000313" key="1">
    <source>
        <dbReference type="EMBL" id="EFU78031.1"/>
    </source>
</evidence>
<dbReference type="HOGENOM" id="CLU_144223_0_0_9"/>
<reference evidence="1 2" key="1">
    <citation type="submission" date="2010-12" db="EMBL/GenBank/DDBJ databases">
        <authorList>
            <person name="Muzny D."/>
            <person name="Qin X."/>
            <person name="Deng J."/>
            <person name="Jiang H."/>
            <person name="Liu Y."/>
            <person name="Qu J."/>
            <person name="Song X.-Z."/>
            <person name="Zhang L."/>
            <person name="Thornton R."/>
            <person name="Coyle M."/>
            <person name="Francisco L."/>
            <person name="Jackson L."/>
            <person name="Javaid M."/>
            <person name="Korchina V."/>
            <person name="Kovar C."/>
            <person name="Mata R."/>
            <person name="Mathew T."/>
            <person name="Ngo R."/>
            <person name="Nguyen L."/>
            <person name="Nguyen N."/>
            <person name="Okwuonu G."/>
            <person name="Ongeri F."/>
            <person name="Pham C."/>
            <person name="Simmons D."/>
            <person name="Wilczek-Boney K."/>
            <person name="Hale W."/>
            <person name="Jakkamsetti A."/>
            <person name="Pham P."/>
            <person name="Ruth R."/>
            <person name="San Lucas F."/>
            <person name="Warren J."/>
            <person name="Zhang J."/>
            <person name="Zhao Z."/>
            <person name="Zhou C."/>
            <person name="Zhu D."/>
            <person name="Lee S."/>
            <person name="Bess C."/>
            <person name="Blankenburg K."/>
            <person name="Forbes L."/>
            <person name="Fu Q."/>
            <person name="Gubbala S."/>
            <person name="Hirani K."/>
            <person name="Jayaseelan J.C."/>
            <person name="Lara F."/>
            <person name="Munidasa M."/>
            <person name="Palculict T."/>
            <person name="Patil S."/>
            <person name="Pu L.-L."/>
            <person name="Saada N."/>
            <person name="Tang L."/>
            <person name="Weissenberger G."/>
            <person name="Zhu Y."/>
            <person name="Hemphill L."/>
            <person name="Shang Y."/>
            <person name="Youmans B."/>
            <person name="Ayvaz T."/>
            <person name="Ross M."/>
            <person name="Santibanez J."/>
            <person name="Aqrawi P."/>
            <person name="Gross S."/>
            <person name="Joshi V."/>
            <person name="Fowler G."/>
            <person name="Nazareth L."/>
            <person name="Reid J."/>
            <person name="Worley K."/>
            <person name="Petrosino J."/>
            <person name="Highlander S."/>
            <person name="Gibbs R."/>
        </authorList>
    </citation>
    <scope>NUCLEOTIDE SEQUENCE [LARGE SCALE GENOMIC DNA]</scope>
    <source>
        <strain evidence="1 2">DSM 3986</strain>
    </source>
</reference>
<dbReference type="EMBL" id="AEPW01000001">
    <property type="protein sequence ID" value="EFU78031.1"/>
    <property type="molecule type" value="Genomic_DNA"/>
</dbReference>
<dbReference type="AlphaFoldDB" id="E6LJ97"/>
<organism evidence="1 2">
    <name type="scientific">Lachnoanaerobaculum saburreum DSM 3986</name>
    <dbReference type="NCBI Taxonomy" id="887325"/>
    <lineage>
        <taxon>Bacteria</taxon>
        <taxon>Bacillati</taxon>
        <taxon>Bacillota</taxon>
        <taxon>Clostridia</taxon>
        <taxon>Lachnospirales</taxon>
        <taxon>Lachnospiraceae</taxon>
        <taxon>Lachnoanaerobaculum</taxon>
    </lineage>
</organism>
<dbReference type="RefSeq" id="WP_008749805.1">
    <property type="nucleotide sequence ID" value="NZ_GL622296.1"/>
</dbReference>
<name>E6LJ97_9FIRM</name>
<evidence type="ECO:0008006" key="3">
    <source>
        <dbReference type="Google" id="ProtNLM"/>
    </source>
</evidence>
<dbReference type="Proteomes" id="UP000003434">
    <property type="component" value="Unassembled WGS sequence"/>
</dbReference>
<dbReference type="InterPro" id="IPR053916">
    <property type="entry name" value="DUF6978"/>
</dbReference>